<evidence type="ECO:0000256" key="1">
    <source>
        <dbReference type="ARBA" id="ARBA00022741"/>
    </source>
</evidence>
<dbReference type="RefSeq" id="WP_006338119.1">
    <property type="nucleotide sequence ID" value="NZ_BAHC01000207.1"/>
</dbReference>
<accession>K6W1W3</accession>
<evidence type="ECO:0000256" key="2">
    <source>
        <dbReference type="ARBA" id="ARBA00022801"/>
    </source>
</evidence>
<dbReference type="Gene3D" id="3.40.50.300">
    <property type="entry name" value="P-loop containing nucleotide triphosphate hydrolases"/>
    <property type="match status" value="1"/>
</dbReference>
<dbReference type="eggNOG" id="COG3378">
    <property type="taxonomic scope" value="Bacteria"/>
</dbReference>
<dbReference type="Pfam" id="PF08706">
    <property type="entry name" value="D5_N"/>
    <property type="match status" value="1"/>
</dbReference>
<dbReference type="SMART" id="SM00885">
    <property type="entry name" value="D5_N"/>
    <property type="match status" value="1"/>
</dbReference>
<dbReference type="OrthoDB" id="9763644at2"/>
<dbReference type="Pfam" id="PF19263">
    <property type="entry name" value="DUF5906"/>
    <property type="match status" value="1"/>
</dbReference>
<dbReference type="NCBIfam" id="TIGR01613">
    <property type="entry name" value="primase_Cterm"/>
    <property type="match status" value="1"/>
</dbReference>
<dbReference type="GO" id="GO:0005524">
    <property type="term" value="F:ATP binding"/>
    <property type="evidence" value="ECO:0007669"/>
    <property type="project" value="UniProtKB-KW"/>
</dbReference>
<dbReference type="InterPro" id="IPR014015">
    <property type="entry name" value="Helicase_SF3_DNA-vir"/>
</dbReference>
<evidence type="ECO:0000256" key="3">
    <source>
        <dbReference type="ARBA" id="ARBA00022840"/>
    </source>
</evidence>
<dbReference type="PANTHER" id="PTHR35372:SF2">
    <property type="entry name" value="SF3 HELICASE DOMAIN-CONTAINING PROTEIN"/>
    <property type="match status" value="1"/>
</dbReference>
<dbReference type="InterPro" id="IPR006500">
    <property type="entry name" value="Helicase_put_C_phage/plasmid"/>
</dbReference>
<keyword evidence="3" id="KW-0067">ATP-binding</keyword>
<dbReference type="InterPro" id="IPR045455">
    <property type="entry name" value="NrS-1_pol-like_helicase"/>
</dbReference>
<dbReference type="PROSITE" id="PS51206">
    <property type="entry name" value="SF3_HELICASE_1"/>
    <property type="match status" value="1"/>
</dbReference>
<evidence type="ECO:0000313" key="5">
    <source>
        <dbReference type="EMBL" id="GAB93155.1"/>
    </source>
</evidence>
<dbReference type="InterPro" id="IPR027417">
    <property type="entry name" value="P-loop_NTPase"/>
</dbReference>
<proteinExistence type="predicted"/>
<organism evidence="5 6">
    <name type="scientific">Gordonia rhizosphera NBRC 16068</name>
    <dbReference type="NCBI Taxonomy" id="1108045"/>
    <lineage>
        <taxon>Bacteria</taxon>
        <taxon>Bacillati</taxon>
        <taxon>Actinomycetota</taxon>
        <taxon>Actinomycetes</taxon>
        <taxon>Mycobacteriales</taxon>
        <taxon>Gordoniaceae</taxon>
        <taxon>Gordonia</taxon>
    </lineage>
</organism>
<dbReference type="Proteomes" id="UP000008363">
    <property type="component" value="Unassembled WGS sequence"/>
</dbReference>
<comment type="caution">
    <text evidence="5">The sequence shown here is derived from an EMBL/GenBank/DDBJ whole genome shotgun (WGS) entry which is preliminary data.</text>
</comment>
<protein>
    <recommendedName>
        <fullName evidence="4">SF3 helicase domain-containing protein</fullName>
    </recommendedName>
</protein>
<dbReference type="InterPro" id="IPR051620">
    <property type="entry name" value="ORF904-like_C"/>
</dbReference>
<gene>
    <name evidence="5" type="ORF">GORHZ_207_00040</name>
</gene>
<dbReference type="GO" id="GO:0016787">
    <property type="term" value="F:hydrolase activity"/>
    <property type="evidence" value="ECO:0007669"/>
    <property type="project" value="UniProtKB-KW"/>
</dbReference>
<sequence>MDPIITQIAKLVIRRYGNRFHYVAPKMGWYIYDGQRWKPDPHGTLVLSYVRKVILALHRKATEQGNTDARKVYDKLCDVRWYEVVAREIRLIRGDKDIQQLDADHYLMNTKNDTSQLGRETIGMTIPASAQDYMTKMAGGSFIADDDQYERRFSASQFKRFLDMVQPDPAVQRLMAQHAGHGALGDASGQKAAFHLGPSGQNGKSAYHMILVEALGTYAHTAPAGLFIGRETKEHQIAALRGVRFLVVQELPANARWKETLFKEVVGGDNLTGSEKFKGQFTFRSTCTVSVPTNHMPLLLGGDGGTARRIMVIPWEVRIPDQKLHAVERMVGEIVMKELDVVLSWIIRGLRDYFENGWVIPPVVADATYEYLHEDDPVEKWISSRCQKISSAKEYVSDLKEDYDAWAEVNREEKLNLSRFTGYLSTNGVHPYKRTEKGVLRKGLSLGKFKA</sequence>
<feature type="domain" description="SF3 helicase" evidence="4">
    <location>
        <begin position="166"/>
        <end position="328"/>
    </location>
</feature>
<dbReference type="PANTHER" id="PTHR35372">
    <property type="entry name" value="ATP BINDING PROTEIN-RELATED"/>
    <property type="match status" value="1"/>
</dbReference>
<name>K6W1W3_9ACTN</name>
<keyword evidence="6" id="KW-1185">Reference proteome</keyword>
<dbReference type="EMBL" id="BAHC01000207">
    <property type="protein sequence ID" value="GAB93155.1"/>
    <property type="molecule type" value="Genomic_DNA"/>
</dbReference>
<keyword evidence="1" id="KW-0547">Nucleotide-binding</keyword>
<dbReference type="AlphaFoldDB" id="K6W1W3"/>
<keyword evidence="2" id="KW-0378">Hydrolase</keyword>
<evidence type="ECO:0000259" key="4">
    <source>
        <dbReference type="PROSITE" id="PS51206"/>
    </source>
</evidence>
<dbReference type="InterPro" id="IPR014818">
    <property type="entry name" value="Phage/plasmid_primase_P4_C"/>
</dbReference>
<dbReference type="STRING" id="1108045.GORHZ_207_00040"/>
<reference evidence="5 6" key="1">
    <citation type="submission" date="2012-08" db="EMBL/GenBank/DDBJ databases">
        <title>Whole genome shotgun sequence of Gordonia rhizosphera NBRC 16068.</title>
        <authorList>
            <person name="Takarada H."/>
            <person name="Isaki S."/>
            <person name="Hosoyama A."/>
            <person name="Tsuchikane K."/>
            <person name="Katsumata H."/>
            <person name="Baba S."/>
            <person name="Ohji S."/>
            <person name="Yamazaki S."/>
            <person name="Fujita N."/>
        </authorList>
    </citation>
    <scope>NUCLEOTIDE SEQUENCE [LARGE SCALE GENOMIC DNA]</scope>
    <source>
        <strain evidence="5 6">NBRC 16068</strain>
    </source>
</reference>
<evidence type="ECO:0000313" key="6">
    <source>
        <dbReference type="Proteomes" id="UP000008363"/>
    </source>
</evidence>